<feature type="chain" id="PRO_5012325350" description="Transporter" evidence="6">
    <location>
        <begin position="21"/>
        <end position="427"/>
    </location>
</feature>
<evidence type="ECO:0000313" key="7">
    <source>
        <dbReference type="EMBL" id="OQP60194.1"/>
    </source>
</evidence>
<keyword evidence="3" id="KW-0812">Transmembrane</keyword>
<organism evidence="7 8">
    <name type="scientific">Niastella vici</name>
    <dbReference type="NCBI Taxonomy" id="1703345"/>
    <lineage>
        <taxon>Bacteria</taxon>
        <taxon>Pseudomonadati</taxon>
        <taxon>Bacteroidota</taxon>
        <taxon>Chitinophagia</taxon>
        <taxon>Chitinophagales</taxon>
        <taxon>Chitinophagaceae</taxon>
        <taxon>Niastella</taxon>
    </lineage>
</organism>
<dbReference type="EMBL" id="LVYD01000065">
    <property type="protein sequence ID" value="OQP60194.1"/>
    <property type="molecule type" value="Genomic_DNA"/>
</dbReference>
<keyword evidence="4" id="KW-0472">Membrane</keyword>
<evidence type="ECO:0000256" key="5">
    <source>
        <dbReference type="ARBA" id="ARBA00023237"/>
    </source>
</evidence>
<gene>
    <name evidence="7" type="ORF">A3860_34510</name>
</gene>
<sequence>MVNRSILILLLVCCSSMLSAQYALEDYIQTAKDNSPLLKSNKNQSEATRIEIERLKAVYTKPQVGLTANYLLAPVLSQDNGKTTLELNPTNPEKYFGYDVSTNNGGLYQGVVGISQPLFNQSKFKVVADEAIIGTQVNENNIRLTSHEIEKIVTDQYIFCLQDNRQIEFYNRYIALLQEQKELVTKLINASLLKLSDLSLLNIELQIQVINLNTAQTSYRKNLLGLNILSGINDTSYHLLNNIDLQLKPDEGNSAFTQQFSLDSALLIAHQNVFELRYKPQVNAFANAGLTAVNISTLYRRFGVNAGFGLTWNLFDGRQKELTRSRTKVLLKSSGAYKENFITQNTVRKNSILIELKAIRERTSLTDSQLREYDKLLENYKQQLSKGQISVIDYLNTVKNAMALQKEYILMQANQQLLINAYNYWNW</sequence>
<dbReference type="PANTHER" id="PTHR30026:SF20">
    <property type="entry name" value="OUTER MEMBRANE PROTEIN TOLC"/>
    <property type="match status" value="1"/>
</dbReference>
<dbReference type="Proteomes" id="UP000192796">
    <property type="component" value="Unassembled WGS sequence"/>
</dbReference>
<reference evidence="7 8" key="1">
    <citation type="submission" date="2016-03" db="EMBL/GenBank/DDBJ databases">
        <title>Niastella vici sp. nov., isolated from farmland soil.</title>
        <authorList>
            <person name="Chen L."/>
            <person name="Wang D."/>
            <person name="Yang S."/>
            <person name="Wang G."/>
        </authorList>
    </citation>
    <scope>NUCLEOTIDE SEQUENCE [LARGE SCALE GENOMIC DNA]</scope>
    <source>
        <strain evidence="7 8">DJ57</strain>
    </source>
</reference>
<keyword evidence="2" id="KW-1134">Transmembrane beta strand</keyword>
<evidence type="ECO:0000256" key="4">
    <source>
        <dbReference type="ARBA" id="ARBA00023136"/>
    </source>
</evidence>
<dbReference type="OrthoDB" id="1091220at2"/>
<dbReference type="PANTHER" id="PTHR30026">
    <property type="entry name" value="OUTER MEMBRANE PROTEIN TOLC"/>
    <property type="match status" value="1"/>
</dbReference>
<dbReference type="GO" id="GO:0009279">
    <property type="term" value="C:cell outer membrane"/>
    <property type="evidence" value="ECO:0007669"/>
    <property type="project" value="UniProtKB-SubCell"/>
</dbReference>
<dbReference type="GO" id="GO:1990281">
    <property type="term" value="C:efflux pump complex"/>
    <property type="evidence" value="ECO:0007669"/>
    <property type="project" value="TreeGrafter"/>
</dbReference>
<keyword evidence="8" id="KW-1185">Reference proteome</keyword>
<evidence type="ECO:0008006" key="9">
    <source>
        <dbReference type="Google" id="ProtNLM"/>
    </source>
</evidence>
<dbReference type="SUPFAM" id="SSF56954">
    <property type="entry name" value="Outer membrane efflux proteins (OEP)"/>
    <property type="match status" value="1"/>
</dbReference>
<dbReference type="InterPro" id="IPR051906">
    <property type="entry name" value="TolC-like"/>
</dbReference>
<proteinExistence type="predicted"/>
<name>A0A1V9FPA4_9BACT</name>
<dbReference type="Gene3D" id="1.20.1600.10">
    <property type="entry name" value="Outer membrane efflux proteins (OEP)"/>
    <property type="match status" value="1"/>
</dbReference>
<dbReference type="GO" id="GO:0015288">
    <property type="term" value="F:porin activity"/>
    <property type="evidence" value="ECO:0007669"/>
    <property type="project" value="TreeGrafter"/>
</dbReference>
<comment type="caution">
    <text evidence="7">The sequence shown here is derived from an EMBL/GenBank/DDBJ whole genome shotgun (WGS) entry which is preliminary data.</text>
</comment>
<comment type="subcellular location">
    <subcellularLocation>
        <location evidence="1">Cell outer membrane</location>
    </subcellularLocation>
</comment>
<keyword evidence="5" id="KW-0998">Cell outer membrane</keyword>
<accession>A0A1V9FPA4</accession>
<evidence type="ECO:0000313" key="8">
    <source>
        <dbReference type="Proteomes" id="UP000192796"/>
    </source>
</evidence>
<evidence type="ECO:0000256" key="6">
    <source>
        <dbReference type="SAM" id="SignalP"/>
    </source>
</evidence>
<dbReference type="AlphaFoldDB" id="A0A1V9FPA4"/>
<dbReference type="STRING" id="1703345.A3860_34510"/>
<evidence type="ECO:0000256" key="2">
    <source>
        <dbReference type="ARBA" id="ARBA00022452"/>
    </source>
</evidence>
<dbReference type="GO" id="GO:0015562">
    <property type="term" value="F:efflux transmembrane transporter activity"/>
    <property type="evidence" value="ECO:0007669"/>
    <property type="project" value="InterPro"/>
</dbReference>
<evidence type="ECO:0000256" key="1">
    <source>
        <dbReference type="ARBA" id="ARBA00004442"/>
    </source>
</evidence>
<evidence type="ECO:0000256" key="3">
    <source>
        <dbReference type="ARBA" id="ARBA00022692"/>
    </source>
</evidence>
<dbReference type="RefSeq" id="WP_081153531.1">
    <property type="nucleotide sequence ID" value="NZ_LVYD01000065.1"/>
</dbReference>
<keyword evidence="6" id="KW-0732">Signal</keyword>
<protein>
    <recommendedName>
        <fullName evidence="9">Transporter</fullName>
    </recommendedName>
</protein>
<feature type="signal peptide" evidence="6">
    <location>
        <begin position="1"/>
        <end position="20"/>
    </location>
</feature>